<dbReference type="SUPFAM" id="SSF50370">
    <property type="entry name" value="Ricin B-like lectins"/>
    <property type="match status" value="1"/>
</dbReference>
<dbReference type="InterPro" id="IPR017853">
    <property type="entry name" value="GH"/>
</dbReference>
<dbReference type="InterPro" id="IPR035992">
    <property type="entry name" value="Ricin_B-like_lectins"/>
</dbReference>
<accession>A0A430JII4</accession>
<dbReference type="InterPro" id="IPR000772">
    <property type="entry name" value="Ricin_B_lectin"/>
</dbReference>
<reference evidence="4 5" key="1">
    <citation type="submission" date="2018-12" db="EMBL/GenBank/DDBJ databases">
        <title>Bacillus ochoae sp. nov., Paenibacillus whitsoniae sp. nov., Paenibacillus spiritus sp. nov. Isolated from the Mars Exploration Rover during spacecraft assembly.</title>
        <authorList>
            <person name="Seuylemezian A."/>
            <person name="Vaishampayan P."/>
        </authorList>
    </citation>
    <scope>NUCLEOTIDE SEQUENCE [LARGE SCALE GENOMIC DNA]</scope>
    <source>
        <strain evidence="4 5">MER 54</strain>
    </source>
</reference>
<comment type="caution">
    <text evidence="4">The sequence shown here is derived from an EMBL/GenBank/DDBJ whole genome shotgun (WGS) entry which is preliminary data.</text>
</comment>
<evidence type="ECO:0000313" key="5">
    <source>
        <dbReference type="Proteomes" id="UP000276128"/>
    </source>
</evidence>
<dbReference type="SUPFAM" id="SSF51445">
    <property type="entry name" value="(Trans)glycosidases"/>
    <property type="match status" value="1"/>
</dbReference>
<dbReference type="AlphaFoldDB" id="A0A430JII4"/>
<evidence type="ECO:0000259" key="3">
    <source>
        <dbReference type="PROSITE" id="PS51910"/>
    </source>
</evidence>
<dbReference type="RefSeq" id="WP_126140302.1">
    <property type="nucleotide sequence ID" value="NZ_RXHU01000015.1"/>
</dbReference>
<evidence type="ECO:0000313" key="4">
    <source>
        <dbReference type="EMBL" id="RTE10839.1"/>
    </source>
</evidence>
<organism evidence="4 5">
    <name type="scientific">Paenibacillus whitsoniae</name>
    <dbReference type="NCBI Taxonomy" id="2496558"/>
    <lineage>
        <taxon>Bacteria</taxon>
        <taxon>Bacillati</taxon>
        <taxon>Bacillota</taxon>
        <taxon>Bacilli</taxon>
        <taxon>Bacillales</taxon>
        <taxon>Paenibacillaceae</taxon>
        <taxon>Paenibacillus</taxon>
    </lineage>
</organism>
<dbReference type="Pfam" id="PF14200">
    <property type="entry name" value="RicinB_lectin_2"/>
    <property type="match status" value="2"/>
</dbReference>
<evidence type="ECO:0000256" key="1">
    <source>
        <dbReference type="ARBA" id="ARBA00022801"/>
    </source>
</evidence>
<dbReference type="InterPro" id="IPR050542">
    <property type="entry name" value="Glycosyl_Hydrlase18_Chitinase"/>
</dbReference>
<dbReference type="Proteomes" id="UP000276128">
    <property type="component" value="Unassembled WGS sequence"/>
</dbReference>
<keyword evidence="5" id="KW-1185">Reference proteome</keyword>
<dbReference type="OrthoDB" id="154460at2"/>
<keyword evidence="2" id="KW-0326">Glycosidase</keyword>
<dbReference type="PROSITE" id="PS50231">
    <property type="entry name" value="RICIN_B_LECTIN"/>
    <property type="match status" value="1"/>
</dbReference>
<evidence type="ECO:0000256" key="2">
    <source>
        <dbReference type="ARBA" id="ARBA00023295"/>
    </source>
</evidence>
<gene>
    <name evidence="4" type="ORF">EJQ19_06140</name>
</gene>
<sequence length="453" mass="49325">MPKINGMIKNPLFIFFLSIALMITQFTFVPKQALGAANPAVVSGSTYKIVNVNSNKLLDVAGSGTTDGTNVQQWAEDATRAQKWVISLTTDGFYRIKSSISNKVLDISGMGTTNGTNVHLWEDNGSEGQKWSINTNSDGTFTIVNKYANKPLDVSWSGVTNGTNVQIAESNGTGAQKWKLTLEGGLQSKVLGGYWTYWPQSPIRIRDIDPNYNLIYLFSATPVGGAPGTTGAVTWNTPGNGRGAATNLVADINYARTVQGRKIILSVGGANAGITFENRQRSQNFINSIVSIYNQLGGFDGIDWNNYEGSVSANTDEMIWISLELKKRYPGFIITTPPAPWRAADLTLCTAMVQAGALDYAAPQYYDGPGLNDPAFVVSNLDKWVTALGAEHVAVGFGVSNQANYMTVNQVVTAWNQIKAKYPKIRGAFDWEIHMDESRGWEFSKTLKPLLSN</sequence>
<dbReference type="EMBL" id="RXHU01000015">
    <property type="protein sequence ID" value="RTE10839.1"/>
    <property type="molecule type" value="Genomic_DNA"/>
</dbReference>
<dbReference type="InterPro" id="IPR001223">
    <property type="entry name" value="Glyco_hydro18_cat"/>
</dbReference>
<feature type="domain" description="GH18" evidence="3">
    <location>
        <begin position="189"/>
        <end position="453"/>
    </location>
</feature>
<proteinExistence type="predicted"/>
<name>A0A430JII4_9BACL</name>
<dbReference type="Gene3D" id="2.80.10.50">
    <property type="match status" value="3"/>
</dbReference>
<dbReference type="GO" id="GO:0016798">
    <property type="term" value="F:hydrolase activity, acting on glycosyl bonds"/>
    <property type="evidence" value="ECO:0007669"/>
    <property type="project" value="UniProtKB-KW"/>
</dbReference>
<dbReference type="Gene3D" id="3.20.20.80">
    <property type="entry name" value="Glycosidases"/>
    <property type="match status" value="1"/>
</dbReference>
<protein>
    <recommendedName>
        <fullName evidence="3">GH18 domain-containing protein</fullName>
    </recommendedName>
</protein>
<dbReference type="PANTHER" id="PTHR45708:SF49">
    <property type="entry name" value="ENDOCHITINASE"/>
    <property type="match status" value="1"/>
</dbReference>
<keyword evidence="1" id="KW-0378">Hydrolase</keyword>
<dbReference type="PANTHER" id="PTHR45708">
    <property type="entry name" value="ENDOCHITINASE"/>
    <property type="match status" value="1"/>
</dbReference>
<dbReference type="PROSITE" id="PS51910">
    <property type="entry name" value="GH18_2"/>
    <property type="match status" value="1"/>
</dbReference>
<dbReference type="SMART" id="SM00458">
    <property type="entry name" value="RICIN"/>
    <property type="match status" value="1"/>
</dbReference>
<dbReference type="GO" id="GO:0005975">
    <property type="term" value="P:carbohydrate metabolic process"/>
    <property type="evidence" value="ECO:0007669"/>
    <property type="project" value="InterPro"/>
</dbReference>
<dbReference type="CDD" id="cd00161">
    <property type="entry name" value="beta-trefoil_Ricin-like"/>
    <property type="match status" value="1"/>
</dbReference>